<dbReference type="Proteomes" id="UP000186601">
    <property type="component" value="Unassembled WGS sequence"/>
</dbReference>
<evidence type="ECO:0000256" key="1">
    <source>
        <dbReference type="SAM" id="MobiDB-lite"/>
    </source>
</evidence>
<evidence type="ECO:0000313" key="3">
    <source>
        <dbReference type="Proteomes" id="UP000186601"/>
    </source>
</evidence>
<feature type="region of interest" description="Disordered" evidence="1">
    <location>
        <begin position="1"/>
        <end position="29"/>
    </location>
</feature>
<sequence>MPPPYPINRSPRPSVKTIRPTVPASPPSTVQCLQVSQGIDPMAEKAGYTTPFVFPVSVVTAFSATSQDLPSTPTLTMLVPMATPFLPMKPRLTKRPIT</sequence>
<gene>
    <name evidence="2" type="ORF">PHLCEN_2v11645</name>
</gene>
<dbReference type="AlphaFoldDB" id="A0A2R6NJB8"/>
<dbReference type="EMBL" id="MLYV02001170">
    <property type="protein sequence ID" value="PSR72485.1"/>
    <property type="molecule type" value="Genomic_DNA"/>
</dbReference>
<name>A0A2R6NJB8_9APHY</name>
<accession>A0A2R6NJB8</accession>
<organism evidence="2 3">
    <name type="scientific">Hermanssonia centrifuga</name>
    <dbReference type="NCBI Taxonomy" id="98765"/>
    <lineage>
        <taxon>Eukaryota</taxon>
        <taxon>Fungi</taxon>
        <taxon>Dikarya</taxon>
        <taxon>Basidiomycota</taxon>
        <taxon>Agaricomycotina</taxon>
        <taxon>Agaricomycetes</taxon>
        <taxon>Polyporales</taxon>
        <taxon>Meruliaceae</taxon>
        <taxon>Hermanssonia</taxon>
    </lineage>
</organism>
<proteinExistence type="predicted"/>
<evidence type="ECO:0000313" key="2">
    <source>
        <dbReference type="EMBL" id="PSR72485.1"/>
    </source>
</evidence>
<comment type="caution">
    <text evidence="2">The sequence shown here is derived from an EMBL/GenBank/DDBJ whole genome shotgun (WGS) entry which is preliminary data.</text>
</comment>
<reference evidence="2 3" key="1">
    <citation type="submission" date="2018-02" db="EMBL/GenBank/DDBJ databases">
        <title>Genome sequence of the basidiomycete white-rot fungus Phlebia centrifuga.</title>
        <authorList>
            <person name="Granchi Z."/>
            <person name="Peng M."/>
            <person name="de Vries R.P."/>
            <person name="Hilden K."/>
            <person name="Makela M.R."/>
            <person name="Grigoriev I."/>
            <person name="Riley R."/>
        </authorList>
    </citation>
    <scope>NUCLEOTIDE SEQUENCE [LARGE SCALE GENOMIC DNA]</scope>
    <source>
        <strain evidence="2 3">FBCC195</strain>
    </source>
</reference>
<protein>
    <submittedName>
        <fullName evidence="2">Uncharacterized protein</fullName>
    </submittedName>
</protein>
<keyword evidence="3" id="KW-1185">Reference proteome</keyword>